<keyword evidence="2" id="KW-1185">Reference proteome</keyword>
<dbReference type="AlphaFoldDB" id="A0AAD2FIQ3"/>
<proteinExistence type="predicted"/>
<protein>
    <submittedName>
        <fullName evidence="1">Uncharacterized protein</fullName>
    </submittedName>
</protein>
<dbReference type="Proteomes" id="UP001295423">
    <property type="component" value="Unassembled WGS sequence"/>
</dbReference>
<reference evidence="1" key="1">
    <citation type="submission" date="2023-08" db="EMBL/GenBank/DDBJ databases">
        <authorList>
            <person name="Audoor S."/>
            <person name="Bilcke G."/>
        </authorList>
    </citation>
    <scope>NUCLEOTIDE SEQUENCE</scope>
</reference>
<name>A0AAD2FIQ3_9STRA</name>
<dbReference type="EMBL" id="CAKOGP040001113">
    <property type="protein sequence ID" value="CAJ1943437.1"/>
    <property type="molecule type" value="Genomic_DNA"/>
</dbReference>
<sequence>MNIATFVDHNNTTLTYLQEKDYPNAAVSSLSALTHLRASQEVQLHDLQPQRPPGAVDSSLDKCMLLYQDFDEDEAELSSSVVIYHQGILIPSTMVGDPRITTPILIFNSALAHHLSAEASQGAASSPRELNKAKRLYELAYQSQTISENMMFRCAIFNNIAMIDLRLGNEEQSKQYLSLVMSVMMTFVEQGFRVKLRCLQGLWANVCSISQTATAA</sequence>
<organism evidence="1 2">
    <name type="scientific">Cylindrotheca closterium</name>
    <dbReference type="NCBI Taxonomy" id="2856"/>
    <lineage>
        <taxon>Eukaryota</taxon>
        <taxon>Sar</taxon>
        <taxon>Stramenopiles</taxon>
        <taxon>Ochrophyta</taxon>
        <taxon>Bacillariophyta</taxon>
        <taxon>Bacillariophyceae</taxon>
        <taxon>Bacillariophycidae</taxon>
        <taxon>Bacillariales</taxon>
        <taxon>Bacillariaceae</taxon>
        <taxon>Cylindrotheca</taxon>
    </lineage>
</organism>
<accession>A0AAD2FIQ3</accession>
<evidence type="ECO:0000313" key="1">
    <source>
        <dbReference type="EMBL" id="CAJ1943437.1"/>
    </source>
</evidence>
<gene>
    <name evidence="1" type="ORF">CYCCA115_LOCUS8439</name>
</gene>
<evidence type="ECO:0000313" key="2">
    <source>
        <dbReference type="Proteomes" id="UP001295423"/>
    </source>
</evidence>
<comment type="caution">
    <text evidence="1">The sequence shown here is derived from an EMBL/GenBank/DDBJ whole genome shotgun (WGS) entry which is preliminary data.</text>
</comment>